<comment type="caution">
    <text evidence="1">The sequence shown here is derived from an EMBL/GenBank/DDBJ whole genome shotgun (WGS) entry which is preliminary data.</text>
</comment>
<dbReference type="Proteomes" id="UP000283785">
    <property type="component" value="Unassembled WGS sequence"/>
</dbReference>
<dbReference type="RefSeq" id="WP_118063039.1">
    <property type="nucleotide sequence ID" value="NZ_QSAG01000001.1"/>
</dbReference>
<protein>
    <recommendedName>
        <fullName evidence="3">Phage terminase large subunit</fullName>
    </recommendedName>
</protein>
<dbReference type="InterPro" id="IPR027417">
    <property type="entry name" value="P-loop_NTPase"/>
</dbReference>
<evidence type="ECO:0008006" key="3">
    <source>
        <dbReference type="Google" id="ProtNLM"/>
    </source>
</evidence>
<sequence length="536" mass="60931">MNTNKDIEIRPQEGFQMSFASSNVDVVFGGGNLGGGKSYGLVLAMAEPLMTDPDFRAMISRRSLGNQKAGGGFVEKFKQIFGADFVKIRESENPRVTFPNGTFVDLTYLDDSNIDKLRERAKGWEYDLIAIDELTEMTWEVFSYVMTRNRGQSKTFTGKFFATLNPKRSHWTRIFLDWYIGSDGFIIPERDGVVRYFYCAGPTVKDVVWGMSKREVYEKCKIDIDRKLKTIGGNFGYEVMIKSFVFYQGKLGSNKKMLENNSGYLGSVAASGGRMAQALMEGNFNVDPEEDEDIPIPSQAARDCFVKDPAVNGDKWITIDLADFGKDNTLMLSWNGFHIVNYEIVMHSTPRINAERARLFAASEGVAESHIIYDATAGRYFNDYIPDAIPYISAAKAMGIYYLSAMTIKDLCYLRLSYMIKRGQLTFSDKVANAVYTHQNLKYRVSIQNEFMEECAVVRFDKMQSGKKKLQSKKEMNRNLGKDRSMDLLDPCAMRMYPCLNMEYGSELQEGFRLAAQDVEEKNPNAQSIYDDTLYY</sequence>
<dbReference type="EMBL" id="QSAG01000001">
    <property type="protein sequence ID" value="RGW45050.1"/>
    <property type="molecule type" value="Genomic_DNA"/>
</dbReference>
<gene>
    <name evidence="1" type="ORF">DWV76_00595</name>
</gene>
<dbReference type="AlphaFoldDB" id="A0AA92U076"/>
<dbReference type="Gene3D" id="3.40.50.300">
    <property type="entry name" value="P-loop containing nucleotide triphosphate hydrolases"/>
    <property type="match status" value="1"/>
</dbReference>
<evidence type="ECO:0000313" key="1">
    <source>
        <dbReference type="EMBL" id="RGW45050.1"/>
    </source>
</evidence>
<evidence type="ECO:0000313" key="2">
    <source>
        <dbReference type="Proteomes" id="UP000283785"/>
    </source>
</evidence>
<organism evidence="1 2">
    <name type="scientific">Segatella copri</name>
    <dbReference type="NCBI Taxonomy" id="165179"/>
    <lineage>
        <taxon>Bacteria</taxon>
        <taxon>Pseudomonadati</taxon>
        <taxon>Bacteroidota</taxon>
        <taxon>Bacteroidia</taxon>
        <taxon>Bacteroidales</taxon>
        <taxon>Prevotellaceae</taxon>
        <taxon>Segatella</taxon>
    </lineage>
</organism>
<reference evidence="1 2" key="1">
    <citation type="submission" date="2018-08" db="EMBL/GenBank/DDBJ databases">
        <title>A genome reference for cultivated species of the human gut microbiota.</title>
        <authorList>
            <person name="Zou Y."/>
            <person name="Xue W."/>
            <person name="Luo G."/>
        </authorList>
    </citation>
    <scope>NUCLEOTIDE SEQUENCE [LARGE SCALE GENOMIC DNA]</scope>
    <source>
        <strain evidence="1 2">AF12-50</strain>
    </source>
</reference>
<proteinExistence type="predicted"/>
<name>A0AA92U076_9BACT</name>
<accession>A0AA92U076</accession>